<evidence type="ECO:0000313" key="5">
    <source>
        <dbReference type="EMBL" id="KAH3848302.1"/>
    </source>
</evidence>
<reference evidence="5" key="1">
    <citation type="journal article" date="2019" name="bioRxiv">
        <title>The Genome of the Zebra Mussel, Dreissena polymorpha: A Resource for Invasive Species Research.</title>
        <authorList>
            <person name="McCartney M.A."/>
            <person name="Auch B."/>
            <person name="Kono T."/>
            <person name="Mallez S."/>
            <person name="Zhang Y."/>
            <person name="Obille A."/>
            <person name="Becker A."/>
            <person name="Abrahante J.E."/>
            <person name="Garbe J."/>
            <person name="Badalamenti J.P."/>
            <person name="Herman A."/>
            <person name="Mangelson H."/>
            <person name="Liachko I."/>
            <person name="Sullivan S."/>
            <person name="Sone E.D."/>
            <person name="Koren S."/>
            <person name="Silverstein K.A.T."/>
            <person name="Beckman K.B."/>
            <person name="Gohl D.M."/>
        </authorList>
    </citation>
    <scope>NUCLEOTIDE SEQUENCE</scope>
    <source>
        <strain evidence="5">Duluth1</strain>
        <tissue evidence="5">Whole animal</tissue>
    </source>
</reference>
<dbReference type="InterPro" id="IPR012331">
    <property type="entry name" value="Clathrin_H-chain_linker"/>
</dbReference>
<dbReference type="AlphaFoldDB" id="A0A9D4KY51"/>
<dbReference type="PANTHER" id="PTHR10292">
    <property type="entry name" value="CLATHRIN HEAVY CHAIN RELATED"/>
    <property type="match status" value="1"/>
</dbReference>
<sequence length="657" mass="74796">MSQPSSATSSSGFSTPTSGGFARLPPIVTNEADRIFLRTLNDYIESELGKVDASDDEQRYIVYKTAFNKIIEHVTAYQPLLTTIKKEYEDTIEAIKKAQREATFLHGKLKAMASEPSTIRNYRKRGDELEERINIVKKDNERLRNQLLELKVKHKEREKQEREITEPPKRELKKDRRLIPGLTLEECIDKDLLQRKYVELDRQLKELTISFKTRYVPKARKIELKDSLDEKVENRDMLLRQGQFFKAKRQRLKIALEAAQAYNREKPPHQTVGDTVMMALQYAAVQARKQREAEQALENQNQSEGGGAGAREGSAVGEGPATTSTFEDDDPNKEKEAEMMLEYIEKFNELFEDAKYEEAAIHAANSPKGILRTSATLAKFRAAQLEPADVRMRINSRTPLLMFCDALMSSVGGETKPPDQKLSLECVQCALYENRLDLLTHWIAQKRLEFTVDIGYAIRDHCHCQIPCRCSAQAMAQNVFMQLKLYQEAVVCLFRQGRIKAGLDLARARCSFKREDYVSLLKQCPSIALLHALVEGQRSKEGTLERPLPLGTVILTLLEEDRFDLILPFIQELQGMKSRDEPSASCFQEAVLGDQETSLHEWNELVHVMQDQGYEETAMKLLAALTVLHAMKNALRTSQEELFAGDLEQAGHHDTSV</sequence>
<dbReference type="InterPro" id="IPR016024">
    <property type="entry name" value="ARM-type_fold"/>
</dbReference>
<protein>
    <recommendedName>
        <fullName evidence="4">Translin-associated factor X-interacting protein 1 N-terminal domain-containing protein</fullName>
    </recommendedName>
</protein>
<gene>
    <name evidence="5" type="ORF">DPMN_090661</name>
</gene>
<keyword evidence="1 2" id="KW-0175">Coiled coil</keyword>
<dbReference type="Gene3D" id="1.25.40.30">
    <property type="match status" value="1"/>
</dbReference>
<keyword evidence="6" id="KW-1185">Reference proteome</keyword>
<dbReference type="Pfam" id="PF13838">
    <property type="entry name" value="Clathrin_H_link"/>
    <property type="match status" value="1"/>
</dbReference>
<feature type="region of interest" description="Disordered" evidence="3">
    <location>
        <begin position="291"/>
        <end position="332"/>
    </location>
</feature>
<proteinExistence type="predicted"/>
<organism evidence="5 6">
    <name type="scientific">Dreissena polymorpha</name>
    <name type="common">Zebra mussel</name>
    <name type="synonym">Mytilus polymorpha</name>
    <dbReference type="NCBI Taxonomy" id="45954"/>
    <lineage>
        <taxon>Eukaryota</taxon>
        <taxon>Metazoa</taxon>
        <taxon>Spiralia</taxon>
        <taxon>Lophotrochozoa</taxon>
        <taxon>Mollusca</taxon>
        <taxon>Bivalvia</taxon>
        <taxon>Autobranchia</taxon>
        <taxon>Heteroconchia</taxon>
        <taxon>Euheterodonta</taxon>
        <taxon>Imparidentia</taxon>
        <taxon>Neoheterodontei</taxon>
        <taxon>Myida</taxon>
        <taxon>Dreissenoidea</taxon>
        <taxon>Dreissenidae</taxon>
        <taxon>Dreissena</taxon>
    </lineage>
</organism>
<dbReference type="InterPro" id="IPR032755">
    <property type="entry name" value="TSNAXIP1_N"/>
</dbReference>
<accession>A0A9D4KY51</accession>
<dbReference type="PANTHER" id="PTHR10292:SF11">
    <property type="entry name" value="CLATHRIN HEAVY CHAIN LINKER DOMAIN-CONTAINING PROTEIN 1"/>
    <property type="match status" value="1"/>
</dbReference>
<evidence type="ECO:0000256" key="3">
    <source>
        <dbReference type="SAM" id="MobiDB-lite"/>
    </source>
</evidence>
<feature type="domain" description="Translin-associated factor X-interacting protein 1 N-terminal" evidence="4">
    <location>
        <begin position="42"/>
        <end position="150"/>
    </location>
</feature>
<evidence type="ECO:0000313" key="6">
    <source>
        <dbReference type="Proteomes" id="UP000828390"/>
    </source>
</evidence>
<reference evidence="5" key="2">
    <citation type="submission" date="2020-11" db="EMBL/GenBank/DDBJ databases">
        <authorList>
            <person name="McCartney M.A."/>
            <person name="Auch B."/>
            <person name="Kono T."/>
            <person name="Mallez S."/>
            <person name="Becker A."/>
            <person name="Gohl D.M."/>
            <person name="Silverstein K.A.T."/>
            <person name="Koren S."/>
            <person name="Bechman K.B."/>
            <person name="Herman A."/>
            <person name="Abrahante J.E."/>
            <person name="Garbe J."/>
        </authorList>
    </citation>
    <scope>NUCLEOTIDE SEQUENCE</scope>
    <source>
        <strain evidence="5">Duluth1</strain>
        <tissue evidence="5">Whole animal</tissue>
    </source>
</reference>
<evidence type="ECO:0000256" key="2">
    <source>
        <dbReference type="SAM" id="Coils"/>
    </source>
</evidence>
<dbReference type="Pfam" id="PF15739">
    <property type="entry name" value="TSNAXIP1_N"/>
    <property type="match status" value="1"/>
</dbReference>
<comment type="caution">
    <text evidence="5">The sequence shown here is derived from an EMBL/GenBank/DDBJ whole genome shotgun (WGS) entry which is preliminary data.</text>
</comment>
<feature type="coiled-coil region" evidence="2">
    <location>
        <begin position="81"/>
        <end position="163"/>
    </location>
</feature>
<dbReference type="EMBL" id="JAIWYP010000003">
    <property type="protein sequence ID" value="KAH3848302.1"/>
    <property type="molecule type" value="Genomic_DNA"/>
</dbReference>
<dbReference type="Proteomes" id="UP000828390">
    <property type="component" value="Unassembled WGS sequence"/>
</dbReference>
<dbReference type="SUPFAM" id="SSF48371">
    <property type="entry name" value="ARM repeat"/>
    <property type="match status" value="1"/>
</dbReference>
<name>A0A9D4KY51_DREPO</name>
<evidence type="ECO:0000256" key="1">
    <source>
        <dbReference type="ARBA" id="ARBA00023054"/>
    </source>
</evidence>
<evidence type="ECO:0000259" key="4">
    <source>
        <dbReference type="Pfam" id="PF15739"/>
    </source>
</evidence>
<dbReference type="OrthoDB" id="2113814at2759"/>